<organism evidence="7 8">
    <name type="scientific">Senna tora</name>
    <dbReference type="NCBI Taxonomy" id="362788"/>
    <lineage>
        <taxon>Eukaryota</taxon>
        <taxon>Viridiplantae</taxon>
        <taxon>Streptophyta</taxon>
        <taxon>Embryophyta</taxon>
        <taxon>Tracheophyta</taxon>
        <taxon>Spermatophyta</taxon>
        <taxon>Magnoliopsida</taxon>
        <taxon>eudicotyledons</taxon>
        <taxon>Gunneridae</taxon>
        <taxon>Pentapetalae</taxon>
        <taxon>rosids</taxon>
        <taxon>fabids</taxon>
        <taxon>Fabales</taxon>
        <taxon>Fabaceae</taxon>
        <taxon>Caesalpinioideae</taxon>
        <taxon>Cassia clade</taxon>
        <taxon>Senna</taxon>
    </lineage>
</organism>
<evidence type="ECO:0000313" key="8">
    <source>
        <dbReference type="Proteomes" id="UP000634136"/>
    </source>
</evidence>
<dbReference type="InterPro" id="IPR018289">
    <property type="entry name" value="MULE_transposase_dom"/>
</dbReference>
<evidence type="ECO:0000256" key="4">
    <source>
        <dbReference type="PROSITE-ProRule" id="PRU00325"/>
    </source>
</evidence>
<dbReference type="PANTHER" id="PTHR31973:SF195">
    <property type="entry name" value="MUDR FAMILY TRANSPOSASE"/>
    <property type="match status" value="1"/>
</dbReference>
<proteinExistence type="predicted"/>
<evidence type="ECO:0000256" key="2">
    <source>
        <dbReference type="ARBA" id="ARBA00022771"/>
    </source>
</evidence>
<dbReference type="InterPro" id="IPR007527">
    <property type="entry name" value="Znf_SWIM"/>
</dbReference>
<comment type="caution">
    <text evidence="7">The sequence shown here is derived from an EMBL/GenBank/DDBJ whole genome shotgun (WGS) entry which is preliminary data.</text>
</comment>
<feature type="region of interest" description="Disordered" evidence="5">
    <location>
        <begin position="163"/>
        <end position="205"/>
    </location>
</feature>
<dbReference type="Pfam" id="PF04434">
    <property type="entry name" value="SWIM"/>
    <property type="match status" value="1"/>
</dbReference>
<dbReference type="OrthoDB" id="1423537at2759"/>
<dbReference type="Pfam" id="PF03108">
    <property type="entry name" value="DBD_Tnp_Mut"/>
    <property type="match status" value="1"/>
</dbReference>
<protein>
    <submittedName>
        <fullName evidence="7">Serine/threonine-protein phosphatase 7 long form-like</fullName>
    </submittedName>
</protein>
<reference evidence="7" key="1">
    <citation type="submission" date="2020-09" db="EMBL/GenBank/DDBJ databases">
        <title>Genome-Enabled Discovery of Anthraquinone Biosynthesis in Senna tora.</title>
        <authorList>
            <person name="Kang S.-H."/>
            <person name="Pandey R.P."/>
            <person name="Lee C.-M."/>
            <person name="Sim J.-S."/>
            <person name="Jeong J.-T."/>
            <person name="Choi B.-S."/>
            <person name="Jung M."/>
            <person name="Ginzburg D."/>
            <person name="Zhao K."/>
            <person name="Won S.Y."/>
            <person name="Oh T.-J."/>
            <person name="Yu Y."/>
            <person name="Kim N.-H."/>
            <person name="Lee O.R."/>
            <person name="Lee T.-H."/>
            <person name="Bashyal P."/>
            <person name="Kim T.-S."/>
            <person name="Lee W.-H."/>
            <person name="Kawkins C."/>
            <person name="Kim C.-K."/>
            <person name="Kim J.S."/>
            <person name="Ahn B.O."/>
            <person name="Rhee S.Y."/>
            <person name="Sohng J.K."/>
        </authorList>
    </citation>
    <scope>NUCLEOTIDE SEQUENCE</scope>
    <source>
        <tissue evidence="7">Leaf</tissue>
    </source>
</reference>
<dbReference type="InterPro" id="IPR006564">
    <property type="entry name" value="Znf_PMZ"/>
</dbReference>
<keyword evidence="2 4" id="KW-0863">Zinc-finger</keyword>
<keyword evidence="1" id="KW-0479">Metal-binding</keyword>
<evidence type="ECO:0000313" key="7">
    <source>
        <dbReference type="EMBL" id="KAF7819259.1"/>
    </source>
</evidence>
<keyword evidence="8" id="KW-1185">Reference proteome</keyword>
<dbReference type="AlphaFoldDB" id="A0A834WJI2"/>
<evidence type="ECO:0000256" key="3">
    <source>
        <dbReference type="ARBA" id="ARBA00022833"/>
    </source>
</evidence>
<sequence length="686" mass="79137">MVSFMPRSLQWLLIPQMYHFLPGAISVITSFPENDEHVEMMMMTHNVYATVINVMELLVETRAFRFQVDLNIESQPLLEDVPLSIPSLSQPEMPSAYYQPDINFDNTPNIEVTRGLMTTATISPPHVRDDIGCSSRQTRIDVADDEALSFDSDFVPDVVSEFSSVSRYSEEDNDSSEDDWNDDDEGRQEAEEDNDDRVQEADAIGPQVVREYHERAARFMSNIRVDRLVETDNLFAETESVGIELAEGALFPTKEDLRHAVKMYSIRMHRQFRVNKTSARYIDYRCINYLTTCGWRVRACKRQMYWEITRYGGAHACVNPALTQDHNKLDSDLIAHLIVNLVTEAPHTPVKSIRTMMNSEFGYNISYKKAWRAKHKAIALAFGNWESSYAMLPRWMAAMQRFMPGTVVEWETDDHPEDENLTVFRRVFWAYQQSIQGFEHVKPIVQVDGTFLYDRYKGALLMATSQGGDRKCFPLAFALVEGETGEAWHFFLRHLRAHVVGTRRVCLISDRHGGILSSVEDANILWQPPYAQHVFCTRHLASNLHSEYKKKWLKKLFINMRLVKATYYRLNAYFTEHSRKYAAQLQAGRLYSETVHDRLNKAADAASGCRVITFDRAETLFEVMERRDASIDQMGRTCRVNLAQEYCDCGKFQALHYPCQHVIAACAYIGISYEPYVNRVYKFSPI</sequence>
<dbReference type="Pfam" id="PF10551">
    <property type="entry name" value="MULE"/>
    <property type="match status" value="1"/>
</dbReference>
<dbReference type="GO" id="GO:0008270">
    <property type="term" value="F:zinc ion binding"/>
    <property type="evidence" value="ECO:0007669"/>
    <property type="project" value="UniProtKB-KW"/>
</dbReference>
<evidence type="ECO:0000256" key="5">
    <source>
        <dbReference type="SAM" id="MobiDB-lite"/>
    </source>
</evidence>
<keyword evidence="3" id="KW-0862">Zinc</keyword>
<name>A0A834WJI2_9FABA</name>
<gene>
    <name evidence="7" type="ORF">G2W53_024714</name>
</gene>
<dbReference type="PROSITE" id="PS50966">
    <property type="entry name" value="ZF_SWIM"/>
    <property type="match status" value="1"/>
</dbReference>
<evidence type="ECO:0000259" key="6">
    <source>
        <dbReference type="PROSITE" id="PS50966"/>
    </source>
</evidence>
<feature type="compositionally biased region" description="Acidic residues" evidence="5">
    <location>
        <begin position="171"/>
        <end position="195"/>
    </location>
</feature>
<dbReference type="PANTHER" id="PTHR31973">
    <property type="entry name" value="POLYPROTEIN, PUTATIVE-RELATED"/>
    <property type="match status" value="1"/>
</dbReference>
<accession>A0A834WJI2</accession>
<dbReference type="EMBL" id="JAAIUW010000008">
    <property type="protein sequence ID" value="KAF7819259.1"/>
    <property type="molecule type" value="Genomic_DNA"/>
</dbReference>
<evidence type="ECO:0000256" key="1">
    <source>
        <dbReference type="ARBA" id="ARBA00022723"/>
    </source>
</evidence>
<dbReference type="Proteomes" id="UP000634136">
    <property type="component" value="Unassembled WGS sequence"/>
</dbReference>
<dbReference type="InterPro" id="IPR004332">
    <property type="entry name" value="Transposase_MuDR"/>
</dbReference>
<dbReference type="SMART" id="SM00575">
    <property type="entry name" value="ZnF_PMZ"/>
    <property type="match status" value="1"/>
</dbReference>
<feature type="domain" description="SWIM-type" evidence="6">
    <location>
        <begin position="638"/>
        <end position="670"/>
    </location>
</feature>